<reference evidence="2 3" key="1">
    <citation type="journal article" date="2018" name="Elife">
        <title>Functional genomics of lipid metabolism in the oleaginous yeast Rhodosporidium toruloides.</title>
        <authorList>
            <person name="Coradetti S.T."/>
            <person name="Pinel D."/>
            <person name="Geiselman G."/>
            <person name="Ito M."/>
            <person name="Mondo S."/>
            <person name="Reilly M.C."/>
            <person name="Cheng Y.F."/>
            <person name="Bauer S."/>
            <person name="Grigoriev I."/>
            <person name="Gladden J.M."/>
            <person name="Simmons B.A."/>
            <person name="Brem R."/>
            <person name="Arkin A.P."/>
            <person name="Skerker J.M."/>
        </authorList>
    </citation>
    <scope>NUCLEOTIDE SEQUENCE [LARGE SCALE GENOMIC DNA]</scope>
    <source>
        <strain evidence="2 3">NBRC 0880</strain>
    </source>
</reference>
<accession>A0A2T0ABT1</accession>
<evidence type="ECO:0000256" key="1">
    <source>
        <dbReference type="SAM" id="MobiDB-lite"/>
    </source>
</evidence>
<feature type="compositionally biased region" description="Basic and acidic residues" evidence="1">
    <location>
        <begin position="210"/>
        <end position="222"/>
    </location>
</feature>
<gene>
    <name evidence="2" type="ORF">AAT19DRAFT_14466</name>
</gene>
<comment type="caution">
    <text evidence="2">The sequence shown here is derived from an EMBL/GenBank/DDBJ whole genome shotgun (WGS) entry which is preliminary data.</text>
</comment>
<evidence type="ECO:0000313" key="2">
    <source>
        <dbReference type="EMBL" id="PRQ75444.1"/>
    </source>
</evidence>
<dbReference type="Proteomes" id="UP000239560">
    <property type="component" value="Unassembled WGS sequence"/>
</dbReference>
<feature type="compositionally biased region" description="Low complexity" evidence="1">
    <location>
        <begin position="42"/>
        <end position="52"/>
    </location>
</feature>
<organism evidence="2 3">
    <name type="scientific">Rhodotorula toruloides</name>
    <name type="common">Yeast</name>
    <name type="synonym">Rhodosporidium toruloides</name>
    <dbReference type="NCBI Taxonomy" id="5286"/>
    <lineage>
        <taxon>Eukaryota</taxon>
        <taxon>Fungi</taxon>
        <taxon>Dikarya</taxon>
        <taxon>Basidiomycota</taxon>
        <taxon>Pucciniomycotina</taxon>
        <taxon>Microbotryomycetes</taxon>
        <taxon>Sporidiobolales</taxon>
        <taxon>Sporidiobolaceae</taxon>
        <taxon>Rhodotorula</taxon>
    </lineage>
</organism>
<feature type="compositionally biased region" description="Polar residues" evidence="1">
    <location>
        <begin position="257"/>
        <end position="266"/>
    </location>
</feature>
<dbReference type="EMBL" id="LCTV02000005">
    <property type="protein sequence ID" value="PRQ75444.1"/>
    <property type="molecule type" value="Genomic_DNA"/>
</dbReference>
<name>A0A2T0ABT1_RHOTO</name>
<protein>
    <submittedName>
        <fullName evidence="2">Uncharacterized protein</fullName>
    </submittedName>
</protein>
<dbReference type="AlphaFoldDB" id="A0A2T0ABT1"/>
<feature type="region of interest" description="Disordered" evidence="1">
    <location>
        <begin position="210"/>
        <end position="271"/>
    </location>
</feature>
<evidence type="ECO:0000313" key="3">
    <source>
        <dbReference type="Proteomes" id="UP000239560"/>
    </source>
</evidence>
<sequence length="298" mass="32857">MPFAFHPLTTRSICSFLTSAPSSLTHSSNATAHGPVPPLPPSSTLLSPSKTSCNFTPPSPANSSCMLGRRLPLAPVLSRLVLIVVICECRILRLLLLRHEPAGDRRLGSPLLPPLLAADSVPRALHGESDVVCCVDEREKRVDARRKREELRRWRRGEFEEGVVRRRRTRRGRIHRESVCYRAPISAHFSPFEASWCRVHLVGKVARADRTATKRSVLRERPASASRSPSKSDPCIPSRSHALHLCHCPPKPKSPDTRSSSPSKQCGSVGPAQRQCTNLIRALVSASEAHGAVRAERE</sequence>
<feature type="region of interest" description="Disordered" evidence="1">
    <location>
        <begin position="27"/>
        <end position="55"/>
    </location>
</feature>
<proteinExistence type="predicted"/>